<dbReference type="EMBL" id="CM042883">
    <property type="protein sequence ID" value="KAI4377960.1"/>
    <property type="molecule type" value="Genomic_DNA"/>
</dbReference>
<protein>
    <submittedName>
        <fullName evidence="1">Uncharacterized protein</fullName>
    </submittedName>
</protein>
<sequence length="159" mass="18449">MSSTSETNGVENYEQQGGSSSDDAGKRQGEGWYVLGEDQLNLRPYNSEELRGICRMELMVSVTLNGDDEFEQWQQEVTQAEVEAEAEGEEEFVDDDGTLYKWNHALKVWVPQENVAGDWTRRRLEHGLSVEWMLLNQMPRENNLRRRLLKRTKVLRSLV</sequence>
<accession>A0ACB9RGY0</accession>
<dbReference type="Proteomes" id="UP001057402">
    <property type="component" value="Chromosome 4"/>
</dbReference>
<proteinExistence type="predicted"/>
<evidence type="ECO:0000313" key="1">
    <source>
        <dbReference type="EMBL" id="KAI4377960.1"/>
    </source>
</evidence>
<comment type="caution">
    <text evidence="1">The sequence shown here is derived from an EMBL/GenBank/DDBJ whole genome shotgun (WGS) entry which is preliminary data.</text>
</comment>
<organism evidence="1 2">
    <name type="scientific">Melastoma candidum</name>
    <dbReference type="NCBI Taxonomy" id="119954"/>
    <lineage>
        <taxon>Eukaryota</taxon>
        <taxon>Viridiplantae</taxon>
        <taxon>Streptophyta</taxon>
        <taxon>Embryophyta</taxon>
        <taxon>Tracheophyta</taxon>
        <taxon>Spermatophyta</taxon>
        <taxon>Magnoliopsida</taxon>
        <taxon>eudicotyledons</taxon>
        <taxon>Gunneridae</taxon>
        <taxon>Pentapetalae</taxon>
        <taxon>rosids</taxon>
        <taxon>malvids</taxon>
        <taxon>Myrtales</taxon>
        <taxon>Melastomataceae</taxon>
        <taxon>Melastomatoideae</taxon>
        <taxon>Melastomateae</taxon>
        <taxon>Melastoma</taxon>
    </lineage>
</organism>
<keyword evidence="2" id="KW-1185">Reference proteome</keyword>
<evidence type="ECO:0000313" key="2">
    <source>
        <dbReference type="Proteomes" id="UP001057402"/>
    </source>
</evidence>
<gene>
    <name evidence="1" type="ORF">MLD38_015510</name>
</gene>
<reference evidence="2" key="1">
    <citation type="journal article" date="2023" name="Front. Plant Sci.">
        <title>Chromosomal-level genome assembly of Melastoma candidum provides insights into trichome evolution.</title>
        <authorList>
            <person name="Zhong Y."/>
            <person name="Wu W."/>
            <person name="Sun C."/>
            <person name="Zou P."/>
            <person name="Liu Y."/>
            <person name="Dai S."/>
            <person name="Zhou R."/>
        </authorList>
    </citation>
    <scope>NUCLEOTIDE SEQUENCE [LARGE SCALE GENOMIC DNA]</scope>
</reference>
<name>A0ACB9RGY0_9MYRT</name>